<name>A0A4V6Q2E5_9ACTN</name>
<dbReference type="EMBL" id="SOAW01000001">
    <property type="protein sequence ID" value="TDT34198.1"/>
    <property type="molecule type" value="Genomic_DNA"/>
</dbReference>
<dbReference type="Proteomes" id="UP000295371">
    <property type="component" value="Unassembled WGS sequence"/>
</dbReference>
<evidence type="ECO:0000313" key="3">
    <source>
        <dbReference type="Proteomes" id="UP000295371"/>
    </source>
</evidence>
<reference evidence="2 3" key="1">
    <citation type="submission" date="2019-03" db="EMBL/GenBank/DDBJ databases">
        <title>Genomic Encyclopedia of Archaeal and Bacterial Type Strains, Phase II (KMG-II): from individual species to whole genera.</title>
        <authorList>
            <person name="Goeker M."/>
        </authorList>
    </citation>
    <scope>NUCLEOTIDE SEQUENCE [LARGE SCALE GENOMIC DNA]</scope>
    <source>
        <strain evidence="2 3">DSM 24323</strain>
    </source>
</reference>
<accession>A0A4V6Q2E5</accession>
<evidence type="ECO:0000256" key="1">
    <source>
        <dbReference type="SAM" id="Phobius"/>
    </source>
</evidence>
<feature type="transmembrane region" description="Helical" evidence="1">
    <location>
        <begin position="96"/>
        <end position="114"/>
    </location>
</feature>
<evidence type="ECO:0000313" key="2">
    <source>
        <dbReference type="EMBL" id="TDT34198.1"/>
    </source>
</evidence>
<dbReference type="OrthoDB" id="3730860at2"/>
<gene>
    <name evidence="2" type="ORF">CLV29_1854</name>
</gene>
<protein>
    <submittedName>
        <fullName evidence="2">Uncharacterized protein</fullName>
    </submittedName>
</protein>
<keyword evidence="1" id="KW-0472">Membrane</keyword>
<comment type="caution">
    <text evidence="2">The sequence shown here is derived from an EMBL/GenBank/DDBJ whole genome shotgun (WGS) entry which is preliminary data.</text>
</comment>
<feature type="transmembrane region" description="Helical" evidence="1">
    <location>
        <begin position="65"/>
        <end position="84"/>
    </location>
</feature>
<keyword evidence="3" id="KW-1185">Reference proteome</keyword>
<dbReference type="AlphaFoldDB" id="A0A4V6Q2E5"/>
<sequence>MLWAEKCIVLLQLVSWALLLGSAVSQLRLPSPEITRMMLVGSFGQLISSAALMVITAVASEPLRVGKLIVTLVLMVVIAVLSALNRRFETIPRGLLGLLALLSVAVMGVVVLWGETLQFS</sequence>
<proteinExistence type="predicted"/>
<dbReference type="RefSeq" id="WP_133754608.1">
    <property type="nucleotide sequence ID" value="NZ_SOAW01000001.1"/>
</dbReference>
<keyword evidence="1" id="KW-0812">Transmembrane</keyword>
<keyword evidence="1" id="KW-1133">Transmembrane helix</keyword>
<organism evidence="2 3">
    <name type="scientific">Naumannella halotolerans</name>
    <dbReference type="NCBI Taxonomy" id="993414"/>
    <lineage>
        <taxon>Bacteria</taxon>
        <taxon>Bacillati</taxon>
        <taxon>Actinomycetota</taxon>
        <taxon>Actinomycetes</taxon>
        <taxon>Propionibacteriales</taxon>
        <taxon>Propionibacteriaceae</taxon>
        <taxon>Naumannella</taxon>
    </lineage>
</organism>